<evidence type="ECO:0000256" key="2">
    <source>
        <dbReference type="ARBA" id="ARBA00005745"/>
    </source>
</evidence>
<keyword evidence="13" id="KW-1185">Reference proteome</keyword>
<dbReference type="GO" id="GO:0005886">
    <property type="term" value="C:plasma membrane"/>
    <property type="evidence" value="ECO:0007669"/>
    <property type="project" value="UniProtKB-SubCell"/>
</dbReference>
<dbReference type="InterPro" id="IPR003004">
    <property type="entry name" value="GspF/PilC"/>
</dbReference>
<evidence type="ECO:0000256" key="8">
    <source>
        <dbReference type="ARBA" id="ARBA00023136"/>
    </source>
</evidence>
<dbReference type="PRINTS" id="PR00812">
    <property type="entry name" value="BCTERIALGSPF"/>
</dbReference>
<evidence type="ECO:0000256" key="4">
    <source>
        <dbReference type="ARBA" id="ARBA00022475"/>
    </source>
</evidence>
<comment type="subcellular location">
    <subcellularLocation>
        <location evidence="1 9">Cell inner membrane</location>
        <topology evidence="1 9">Multi-pass membrane protein</topology>
    </subcellularLocation>
</comment>
<organism evidence="12 13">
    <name type="scientific">Psychrosphaera saromensis</name>
    <dbReference type="NCBI Taxonomy" id="716813"/>
    <lineage>
        <taxon>Bacteria</taxon>
        <taxon>Pseudomonadati</taxon>
        <taxon>Pseudomonadota</taxon>
        <taxon>Gammaproteobacteria</taxon>
        <taxon>Alteromonadales</taxon>
        <taxon>Pseudoalteromonadaceae</taxon>
        <taxon>Psychrosphaera</taxon>
    </lineage>
</organism>
<keyword evidence="3 9" id="KW-0813">Transport</keyword>
<keyword evidence="4" id="KW-1003">Cell membrane</keyword>
<evidence type="ECO:0000256" key="5">
    <source>
        <dbReference type="ARBA" id="ARBA00022519"/>
    </source>
</evidence>
<keyword evidence="7 10" id="KW-1133">Transmembrane helix</keyword>
<evidence type="ECO:0000313" key="13">
    <source>
        <dbReference type="Proteomes" id="UP000239007"/>
    </source>
</evidence>
<dbReference type="InterPro" id="IPR042094">
    <property type="entry name" value="T2SS_GspF_sf"/>
</dbReference>
<feature type="domain" description="Type II secretion system protein GspF" evidence="11">
    <location>
        <begin position="274"/>
        <end position="393"/>
    </location>
</feature>
<dbReference type="AlphaFoldDB" id="A0A2S7UQT0"/>
<dbReference type="Pfam" id="PF00482">
    <property type="entry name" value="T2SSF"/>
    <property type="match status" value="2"/>
</dbReference>
<dbReference type="InterPro" id="IPR018076">
    <property type="entry name" value="T2SS_GspF_dom"/>
</dbReference>
<feature type="domain" description="Type II secretion system protein GspF" evidence="11">
    <location>
        <begin position="68"/>
        <end position="191"/>
    </location>
</feature>
<evidence type="ECO:0000256" key="1">
    <source>
        <dbReference type="ARBA" id="ARBA00004429"/>
    </source>
</evidence>
<evidence type="ECO:0000256" key="3">
    <source>
        <dbReference type="ARBA" id="ARBA00022448"/>
    </source>
</evidence>
<protein>
    <recommendedName>
        <fullName evidence="11">Type II secretion system protein GspF domain-containing protein</fullName>
    </recommendedName>
</protein>
<dbReference type="PANTHER" id="PTHR30012">
    <property type="entry name" value="GENERAL SECRETION PATHWAY PROTEIN"/>
    <property type="match status" value="1"/>
</dbReference>
<comment type="similarity">
    <text evidence="2 9">Belongs to the GSP F family.</text>
</comment>
<feature type="transmembrane region" description="Helical" evidence="10">
    <location>
        <begin position="375"/>
        <end position="395"/>
    </location>
</feature>
<dbReference type="Proteomes" id="UP000239007">
    <property type="component" value="Unassembled WGS sequence"/>
</dbReference>
<dbReference type="InterPro" id="IPR001992">
    <property type="entry name" value="T2SS_GspF/T4SS_PilC_CS"/>
</dbReference>
<keyword evidence="8 10" id="KW-0472">Membrane</keyword>
<evidence type="ECO:0000313" key="12">
    <source>
        <dbReference type="EMBL" id="PQJ52287.1"/>
    </source>
</evidence>
<evidence type="ECO:0000256" key="9">
    <source>
        <dbReference type="RuleBase" id="RU003923"/>
    </source>
</evidence>
<dbReference type="Gene3D" id="1.20.81.30">
    <property type="entry name" value="Type II secretion system (T2SS), domain F"/>
    <property type="match status" value="2"/>
</dbReference>
<feature type="transmembrane region" description="Helical" evidence="10">
    <location>
        <begin position="222"/>
        <end position="240"/>
    </location>
</feature>
<dbReference type="EMBL" id="MSCH01000003">
    <property type="protein sequence ID" value="PQJ52287.1"/>
    <property type="molecule type" value="Genomic_DNA"/>
</dbReference>
<dbReference type="PANTHER" id="PTHR30012:SF7">
    <property type="entry name" value="PROTEIN TRANSPORT PROTEIN HOFC HOMOLOG"/>
    <property type="match status" value="1"/>
</dbReference>
<sequence length="401" mass="45420">MLFNKERTYIYQGVDTSGQKVSGKLAAMSKSLAQQQLDDKGFTSVRLKSNFKIRFFNKYLSKKQVSDFTRSLATLLQAGLPIVTSLEIIKKEVKHYGYARLLARLIGRVNMGHSLSAELKFWPQYFSSFYCELVEAGESVGRIDESFVRLTYYLEHKEQLRNKINKAMMYPTAVLIVAFIVVGILMVKVIPSFEDIFSSFGRALPEPTRLVISWSQSIQQNWHLILAVILCVVVTFKFACRLHWFCLLKDTLVLKLPLFGSIMTKFIYANISQTCHTLFSAGIPMHQVLHSAAKSSGNLIYKNALLEIQAQVSSGTMLHIAMEDKHLFSDTFIQLLAIGEESGKLEHCLLKINNIYQNEVEYDIDKLTNLIEPSIMLLLGILVGGLVLVMYLPIFDMSSSI</sequence>
<proteinExistence type="inferred from homology"/>
<evidence type="ECO:0000256" key="10">
    <source>
        <dbReference type="SAM" id="Phobius"/>
    </source>
</evidence>
<reference evidence="12 13" key="1">
    <citation type="submission" date="2016-12" db="EMBL/GenBank/DDBJ databases">
        <title>Diversity of luminous bacteria.</title>
        <authorList>
            <person name="Yoshizawa S."/>
            <person name="Kogure K."/>
        </authorList>
    </citation>
    <scope>NUCLEOTIDE SEQUENCE [LARGE SCALE GENOMIC DNA]</scope>
    <source>
        <strain evidence="12 13">SA4-48</strain>
    </source>
</reference>
<dbReference type="OrthoDB" id="9805682at2"/>
<name>A0A2S7UQT0_9GAMM</name>
<keyword evidence="5" id="KW-0997">Cell inner membrane</keyword>
<evidence type="ECO:0000256" key="6">
    <source>
        <dbReference type="ARBA" id="ARBA00022692"/>
    </source>
</evidence>
<evidence type="ECO:0000259" key="11">
    <source>
        <dbReference type="Pfam" id="PF00482"/>
    </source>
</evidence>
<dbReference type="GO" id="GO:0015628">
    <property type="term" value="P:protein secretion by the type II secretion system"/>
    <property type="evidence" value="ECO:0007669"/>
    <property type="project" value="TreeGrafter"/>
</dbReference>
<feature type="transmembrane region" description="Helical" evidence="10">
    <location>
        <begin position="167"/>
        <end position="190"/>
    </location>
</feature>
<dbReference type="FunFam" id="1.20.81.30:FF:000001">
    <property type="entry name" value="Type II secretion system protein F"/>
    <property type="match status" value="1"/>
</dbReference>
<keyword evidence="6 9" id="KW-0812">Transmembrane</keyword>
<gene>
    <name evidence="12" type="ORF">BTO11_00510</name>
</gene>
<dbReference type="PROSITE" id="PS00874">
    <property type="entry name" value="T2SP_F"/>
    <property type="match status" value="1"/>
</dbReference>
<evidence type="ECO:0000256" key="7">
    <source>
        <dbReference type="ARBA" id="ARBA00022989"/>
    </source>
</evidence>
<dbReference type="RefSeq" id="WP_105050744.1">
    <property type="nucleotide sequence ID" value="NZ_BMYG01000005.1"/>
</dbReference>
<comment type="caution">
    <text evidence="12">The sequence shown here is derived from an EMBL/GenBank/DDBJ whole genome shotgun (WGS) entry which is preliminary data.</text>
</comment>
<accession>A0A2S7UQT0</accession>